<name>A0A0F8UFN4_9EURO</name>
<evidence type="ECO:0000313" key="1">
    <source>
        <dbReference type="EMBL" id="KKK18368.1"/>
    </source>
</evidence>
<protein>
    <recommendedName>
        <fullName evidence="3">Aminoglycoside phosphotransferase domain-containing protein</fullName>
    </recommendedName>
</protein>
<organism evidence="1 2">
    <name type="scientific">Aspergillus rambellii</name>
    <dbReference type="NCBI Taxonomy" id="308745"/>
    <lineage>
        <taxon>Eukaryota</taxon>
        <taxon>Fungi</taxon>
        <taxon>Dikarya</taxon>
        <taxon>Ascomycota</taxon>
        <taxon>Pezizomycotina</taxon>
        <taxon>Eurotiomycetes</taxon>
        <taxon>Eurotiomycetidae</taxon>
        <taxon>Eurotiales</taxon>
        <taxon>Aspergillaceae</taxon>
        <taxon>Aspergillus</taxon>
        <taxon>Aspergillus subgen. Nidulantes</taxon>
    </lineage>
</organism>
<keyword evidence="2" id="KW-1185">Reference proteome</keyword>
<reference evidence="1 2" key="1">
    <citation type="submission" date="2015-02" db="EMBL/GenBank/DDBJ databases">
        <title>Draft Genome Sequences of Two Closely-Related Aflatoxigenic Aspergillus Species Obtained from the Cote d'Ivoire.</title>
        <authorList>
            <person name="Moore G.G."/>
            <person name="Beltz S.B."/>
            <person name="Mack B.M."/>
        </authorList>
    </citation>
    <scope>NUCLEOTIDE SEQUENCE [LARGE SCALE GENOMIC DNA]</scope>
    <source>
        <strain evidence="1 2">SRRC1468</strain>
    </source>
</reference>
<sequence length="227" mass="26244">MQPRMPFDDVAWEKSEEISDNWVDELFANENTLEVAAIRYLQDHTSIPVPFILHWGPEHAWDFALKDRPRLDPNIDIRRLEMLYGQLADILLQLNQTCLPKIGSLDQVDDDDINYEIKHRPLLAELHMEHLTHQRNDAIDSKKDFQRKYVWHGICFADLPAEHRLTSSKSQHDSAGAGGGGGGGPFKICGIFLRANRGGLLLEQPEYWPEGIEDWTRAYEHRLETFF</sequence>
<dbReference type="STRING" id="308745.A0A0F8UFN4"/>
<comment type="caution">
    <text evidence="1">The sequence shown here is derived from an EMBL/GenBank/DDBJ whole genome shotgun (WGS) entry which is preliminary data.</text>
</comment>
<gene>
    <name evidence="1" type="ORF">ARAM_001846</name>
</gene>
<dbReference type="AlphaFoldDB" id="A0A0F8UFN4"/>
<accession>A0A0F8UFN4</accession>
<dbReference type="EMBL" id="JZBS01002513">
    <property type="protein sequence ID" value="KKK18368.1"/>
    <property type="molecule type" value="Genomic_DNA"/>
</dbReference>
<proteinExistence type="predicted"/>
<evidence type="ECO:0000313" key="2">
    <source>
        <dbReference type="Proteomes" id="UP000034291"/>
    </source>
</evidence>
<dbReference type="Proteomes" id="UP000034291">
    <property type="component" value="Unassembled WGS sequence"/>
</dbReference>
<evidence type="ECO:0008006" key="3">
    <source>
        <dbReference type="Google" id="ProtNLM"/>
    </source>
</evidence>